<keyword evidence="3" id="KW-0090">Biological rhythms</keyword>
<feature type="region of interest" description="Disordered" evidence="5">
    <location>
        <begin position="1"/>
        <end position="41"/>
    </location>
</feature>
<gene>
    <name evidence="7" type="ORF">RGQ29_029260</name>
</gene>
<feature type="domain" description="Protein EARLY FLOWERING 4" evidence="6">
    <location>
        <begin position="43"/>
        <end position="122"/>
    </location>
</feature>
<comment type="similarity">
    <text evidence="2">Belongs to the EARLY FLOWERING 4 family.</text>
</comment>
<dbReference type="InterPro" id="IPR009741">
    <property type="entry name" value="EARLY_FLOWERING_4_dom"/>
</dbReference>
<dbReference type="GO" id="GO:0009649">
    <property type="term" value="P:entrainment of circadian clock"/>
    <property type="evidence" value="ECO:0007669"/>
    <property type="project" value="TreeGrafter"/>
</dbReference>
<sequence length="151" mass="17194">MTTPDYCSSTATTTTESTMSNPSSNHHHHRHQNLTKTAAEERGDAEVWNSLNHNFRQVQTVLDRNRVLIQQVNENHQSRIPDNMIKNVALIQEINGNISKVVSLYSNLSSDFSSKFHDQRTNKSDGSDKSESPPGPEWDHLLTRSIHQPYE</sequence>
<comment type="caution">
    <text evidence="7">The sequence shown here is derived from an EMBL/GenBank/DDBJ whole genome shotgun (WGS) entry which is preliminary data.</text>
</comment>
<name>A0AAN7EU26_QUERU</name>
<evidence type="ECO:0000256" key="5">
    <source>
        <dbReference type="SAM" id="MobiDB-lite"/>
    </source>
</evidence>
<evidence type="ECO:0000259" key="6">
    <source>
        <dbReference type="Pfam" id="PF07011"/>
    </source>
</evidence>
<dbReference type="Proteomes" id="UP001324115">
    <property type="component" value="Unassembled WGS sequence"/>
</dbReference>
<reference evidence="7 8" key="1">
    <citation type="journal article" date="2023" name="G3 (Bethesda)">
        <title>A haplotype-resolved chromosome-scale genome for Quercus rubra L. provides insights into the genetics of adaptive traits for red oak species.</title>
        <authorList>
            <person name="Kapoor B."/>
            <person name="Jenkins J."/>
            <person name="Schmutz J."/>
            <person name="Zhebentyayeva T."/>
            <person name="Kuelheim C."/>
            <person name="Coggeshall M."/>
            <person name="Heim C."/>
            <person name="Lasky J.R."/>
            <person name="Leites L."/>
            <person name="Islam-Faridi N."/>
            <person name="Romero-Severson J."/>
            <person name="DeLeo V.L."/>
            <person name="Lucas S.M."/>
            <person name="Lazic D."/>
            <person name="Gailing O."/>
            <person name="Carlson J."/>
            <person name="Staton M."/>
        </authorList>
    </citation>
    <scope>NUCLEOTIDE SEQUENCE [LARGE SCALE GENOMIC DNA]</scope>
    <source>
        <strain evidence="7">Pseudo-F2</strain>
    </source>
</reference>
<dbReference type="PANTHER" id="PTHR33469:SF5">
    <property type="entry name" value="PROTEIN EARLY FLOWERING 4"/>
    <property type="match status" value="1"/>
</dbReference>
<feature type="compositionally biased region" description="Low complexity" evidence="5">
    <location>
        <begin position="1"/>
        <end position="24"/>
    </location>
</feature>
<evidence type="ECO:0000313" key="7">
    <source>
        <dbReference type="EMBL" id="KAK4579513.1"/>
    </source>
</evidence>
<dbReference type="AlphaFoldDB" id="A0AAN7EU26"/>
<dbReference type="GO" id="GO:0048511">
    <property type="term" value="P:rhythmic process"/>
    <property type="evidence" value="ECO:0007669"/>
    <property type="project" value="UniProtKB-KW"/>
</dbReference>
<keyword evidence="8" id="KW-1185">Reference proteome</keyword>
<feature type="compositionally biased region" description="Basic and acidic residues" evidence="5">
    <location>
        <begin position="114"/>
        <end position="142"/>
    </location>
</feature>
<evidence type="ECO:0000256" key="3">
    <source>
        <dbReference type="ARBA" id="ARBA00023108"/>
    </source>
</evidence>
<accession>A0AAN7EU26</accession>
<proteinExistence type="inferred from homology"/>
<dbReference type="EMBL" id="JAXUIC010000008">
    <property type="protein sequence ID" value="KAK4579513.1"/>
    <property type="molecule type" value="Genomic_DNA"/>
</dbReference>
<evidence type="ECO:0000313" key="8">
    <source>
        <dbReference type="Proteomes" id="UP001324115"/>
    </source>
</evidence>
<dbReference type="GO" id="GO:0042753">
    <property type="term" value="P:positive regulation of circadian rhythm"/>
    <property type="evidence" value="ECO:0007669"/>
    <property type="project" value="InterPro"/>
</dbReference>
<organism evidence="7 8">
    <name type="scientific">Quercus rubra</name>
    <name type="common">Northern red oak</name>
    <name type="synonym">Quercus borealis</name>
    <dbReference type="NCBI Taxonomy" id="3512"/>
    <lineage>
        <taxon>Eukaryota</taxon>
        <taxon>Viridiplantae</taxon>
        <taxon>Streptophyta</taxon>
        <taxon>Embryophyta</taxon>
        <taxon>Tracheophyta</taxon>
        <taxon>Spermatophyta</taxon>
        <taxon>Magnoliopsida</taxon>
        <taxon>eudicotyledons</taxon>
        <taxon>Gunneridae</taxon>
        <taxon>Pentapetalae</taxon>
        <taxon>rosids</taxon>
        <taxon>fabids</taxon>
        <taxon>Fagales</taxon>
        <taxon>Fagaceae</taxon>
        <taxon>Quercus</taxon>
    </lineage>
</organism>
<comment type="subcellular location">
    <subcellularLocation>
        <location evidence="1">Nucleus</location>
    </subcellularLocation>
</comment>
<keyword evidence="4" id="KW-0539">Nucleus</keyword>
<feature type="region of interest" description="Disordered" evidence="5">
    <location>
        <begin position="112"/>
        <end position="151"/>
    </location>
</feature>
<evidence type="ECO:0000256" key="2">
    <source>
        <dbReference type="ARBA" id="ARBA00009514"/>
    </source>
</evidence>
<evidence type="ECO:0000256" key="4">
    <source>
        <dbReference type="ARBA" id="ARBA00023242"/>
    </source>
</evidence>
<dbReference type="PANTHER" id="PTHR33469">
    <property type="entry name" value="PROTEIN ELF4-LIKE 4"/>
    <property type="match status" value="1"/>
</dbReference>
<dbReference type="GO" id="GO:0005634">
    <property type="term" value="C:nucleus"/>
    <property type="evidence" value="ECO:0007669"/>
    <property type="project" value="UniProtKB-SubCell"/>
</dbReference>
<dbReference type="InterPro" id="IPR040462">
    <property type="entry name" value="EARLY_FLOWERING_4"/>
</dbReference>
<protein>
    <recommendedName>
        <fullName evidence="6">Protein EARLY FLOWERING 4 domain-containing protein</fullName>
    </recommendedName>
</protein>
<dbReference type="Pfam" id="PF07011">
    <property type="entry name" value="Elf4"/>
    <property type="match status" value="1"/>
</dbReference>
<evidence type="ECO:0000256" key="1">
    <source>
        <dbReference type="ARBA" id="ARBA00004123"/>
    </source>
</evidence>